<sequence>MSKYGIISLESGTPVSLLQYSTMSFFKKIRVSGTTNTGWSDKNNPPLLFNRHISGDQSMPFLIWESNTWRISGVSNNSVVDCYLFLKSSLVSKDKWGVEIYNNKGEVVQRSGTSLLNIKTIDREVSATNGLTSVDVGFPCAVLERVNGMHGRPNGSVGGIDIFQVKSIGHGNEIRLFLLQVSRNQGQAFQEIYNRLHLCIDVRDYD</sequence>
<keyword evidence="2" id="KW-1185">Reference proteome</keyword>
<evidence type="ECO:0000313" key="1">
    <source>
        <dbReference type="EMBL" id="BBU72731.1"/>
    </source>
</evidence>
<organism evidence="1 2">
    <name type="scientific">Cronobacter phage vB_CsaP_009</name>
    <dbReference type="NCBI Taxonomy" id="2699738"/>
    <lineage>
        <taxon>Viruses</taxon>
        <taxon>Duplodnaviria</taxon>
        <taxon>Heunggongvirae</taxon>
        <taxon>Uroviricota</taxon>
        <taxon>Caudoviricetes</taxon>
        <taxon>Grimontviridae</taxon>
        <taxon>Privateervirus</taxon>
        <taxon>Privateervirus pv009</taxon>
    </lineage>
</organism>
<accession>A0A679FGC9</accession>
<proteinExistence type="predicted"/>
<dbReference type="RefSeq" id="YP_009833464.1">
    <property type="nucleotide sequence ID" value="NC_048664.1"/>
</dbReference>
<dbReference type="EMBL" id="LC519601">
    <property type="protein sequence ID" value="BBU72731.1"/>
    <property type="molecule type" value="Genomic_DNA"/>
</dbReference>
<evidence type="ECO:0000313" key="2">
    <source>
        <dbReference type="Proteomes" id="UP000479051"/>
    </source>
</evidence>
<dbReference type="GeneID" id="55603519"/>
<dbReference type="KEGG" id="vg:55603519"/>
<protein>
    <submittedName>
        <fullName evidence="1">Uncharacterized protein</fullName>
    </submittedName>
</protein>
<reference evidence="1 2" key="1">
    <citation type="submission" date="2020-01" db="EMBL/GenBank/DDBJ databases">
        <title>Isolation, characterization and genomic analysis of a lytic bacteriophage vB_CsaP_009 infecting Cronobacter.</title>
        <authorList>
            <person name="Soleimani-Delfan A."/>
            <person name="Shahin K."/>
            <person name="Barazandeh M."/>
            <person name="Komijani M."/>
        </authorList>
    </citation>
    <scope>NUCLEOTIDE SEQUENCE [LARGE SCALE GENOMIC DNA]</scope>
</reference>
<dbReference type="Proteomes" id="UP000479051">
    <property type="component" value="Segment"/>
</dbReference>
<name>A0A679FGC9_9CAUD</name>